<sequence>MTAKSLNVVLCWHMHQPYYREGLKGAYHLPWVYLHGIKDYSDMAAHLERYPLMRAVVNFAPVLLEQLDDYAQQLDVLLKHGKPTQDHMLNLLSGVERIPSDVASRLRIVQDCQRCHAPRMIHPYPAFHRLLRMIGATGDAAAGGSADLHAHLGYLSEQYFLDLLTWYHLAWLGNSLRQLPLVQRLMAQETGFSAADRHELLHLMQHCMAGLIPRYRALAERGQVELSMTPYGHPIVPLLNDFGNLRDALPEVPVPDAPAYPGGAARSRWHLQHGVEVFERYFGIKPAGVWLSEGGVSEDALAQLDEMEFAWTASGEGVWRNSCVKSGCSEEVLQSRHTLFSPSRIDGFKTRVFFRDDGLSDLIGFKYSDWHADDAVADFIRHLENIATFFGKDANRHVVSVILDGENAWEYYPDNGHHFLDALYATLSSHPTLKVSTFAEQAAHAPAIPMKRLAAGSWVYGSFSTWIGSDDKNRGWDYLVAAKQAYDSVVAAGKLNADQLALATRQLAVCEGSDWFWWFGDYNPSGSVSDFEQLYRTQLRELYRLLGVAPPALLDVPLSSGGGWVENAGTMRRNA</sequence>
<evidence type="ECO:0000256" key="3">
    <source>
        <dbReference type="RuleBase" id="RU361196"/>
    </source>
</evidence>
<comment type="similarity">
    <text evidence="1 3">Belongs to the glycosyl hydrolase 57 family.</text>
</comment>
<evidence type="ECO:0000313" key="6">
    <source>
        <dbReference type="Proteomes" id="UP000064243"/>
    </source>
</evidence>
<evidence type="ECO:0000259" key="4">
    <source>
        <dbReference type="Pfam" id="PF03065"/>
    </source>
</evidence>
<evidence type="ECO:0000313" key="5">
    <source>
        <dbReference type="EMBL" id="KVW99594.1"/>
    </source>
</evidence>
<dbReference type="GO" id="GO:0016787">
    <property type="term" value="F:hydrolase activity"/>
    <property type="evidence" value="ECO:0007669"/>
    <property type="project" value="UniProtKB-KW"/>
</dbReference>
<feature type="domain" description="Glycoside hydrolase family 57 N-terminal" evidence="4">
    <location>
        <begin position="10"/>
        <end position="443"/>
    </location>
</feature>
<dbReference type="Pfam" id="PF03065">
    <property type="entry name" value="Glyco_hydro_57"/>
    <property type="match status" value="1"/>
</dbReference>
<name>A0A106BVV1_THIDE</name>
<dbReference type="PATRIC" id="fig|36861.3.peg.1985"/>
<dbReference type="InterPro" id="IPR027291">
    <property type="entry name" value="Glyco_hydro_38_N_sf"/>
</dbReference>
<dbReference type="InterPro" id="IPR011330">
    <property type="entry name" value="Glyco_hydro/deAcase_b/a-brl"/>
</dbReference>
<protein>
    <submittedName>
        <fullName evidence="5">Glycoside hydrolase</fullName>
    </submittedName>
</protein>
<organism evidence="5 6">
    <name type="scientific">Thiobacillus denitrificans</name>
    <dbReference type="NCBI Taxonomy" id="36861"/>
    <lineage>
        <taxon>Bacteria</taxon>
        <taxon>Pseudomonadati</taxon>
        <taxon>Pseudomonadota</taxon>
        <taxon>Betaproteobacteria</taxon>
        <taxon>Nitrosomonadales</taxon>
        <taxon>Thiobacillaceae</taxon>
        <taxon>Thiobacillus</taxon>
    </lineage>
</organism>
<dbReference type="GO" id="GO:0005975">
    <property type="term" value="P:carbohydrate metabolic process"/>
    <property type="evidence" value="ECO:0007669"/>
    <property type="project" value="InterPro"/>
</dbReference>
<reference evidence="5 6" key="1">
    <citation type="journal article" date="2015" name="Appl. Environ. Microbiol.">
        <title>Aerobic and Anaerobic Thiosulfate Oxidation by a Cold-Adapted, Subglacial Chemoautotroph.</title>
        <authorList>
            <person name="Harrold Z.R."/>
            <person name="Skidmore M.L."/>
            <person name="Hamilton T.L."/>
            <person name="Desch L."/>
            <person name="Amada K."/>
            <person name="van Gelder W."/>
            <person name="Glover K."/>
            <person name="Roden E.E."/>
            <person name="Boyd E.S."/>
        </authorList>
    </citation>
    <scope>NUCLEOTIDE SEQUENCE [LARGE SCALE GENOMIC DNA]</scope>
    <source>
        <strain evidence="5 6">RG</strain>
    </source>
</reference>
<dbReference type="PANTHER" id="PTHR36306">
    <property type="entry name" value="ALPHA-AMYLASE-RELATED-RELATED"/>
    <property type="match status" value="1"/>
</dbReference>
<keyword evidence="5" id="KW-0378">Hydrolase</keyword>
<dbReference type="CDD" id="cd10796">
    <property type="entry name" value="GH57N_APU"/>
    <property type="match status" value="1"/>
</dbReference>
<dbReference type="Gene3D" id="3.20.110.10">
    <property type="entry name" value="Glycoside hydrolase 38, N terminal domain"/>
    <property type="match status" value="1"/>
</dbReference>
<dbReference type="AlphaFoldDB" id="A0A106BVV1"/>
<evidence type="ECO:0000256" key="1">
    <source>
        <dbReference type="ARBA" id="ARBA00006821"/>
    </source>
</evidence>
<gene>
    <name evidence="5" type="ORF">ABW22_01300</name>
</gene>
<dbReference type="Proteomes" id="UP000064243">
    <property type="component" value="Unassembled WGS sequence"/>
</dbReference>
<evidence type="ECO:0000256" key="2">
    <source>
        <dbReference type="ARBA" id="ARBA00023277"/>
    </source>
</evidence>
<comment type="caution">
    <text evidence="5">The sequence shown here is derived from an EMBL/GenBank/DDBJ whole genome shotgun (WGS) entry which is preliminary data.</text>
</comment>
<dbReference type="EMBL" id="LDUG01000003">
    <property type="protein sequence ID" value="KVW99594.1"/>
    <property type="molecule type" value="Genomic_DNA"/>
</dbReference>
<dbReference type="RefSeq" id="WP_059751166.1">
    <property type="nucleotide sequence ID" value="NZ_LDUG01000003.1"/>
</dbReference>
<dbReference type="PANTHER" id="PTHR36306:SF1">
    <property type="entry name" value="ALPHA-AMYLASE-RELATED"/>
    <property type="match status" value="1"/>
</dbReference>
<dbReference type="SUPFAM" id="SSF88713">
    <property type="entry name" value="Glycoside hydrolase/deacetylase"/>
    <property type="match status" value="1"/>
</dbReference>
<keyword evidence="6" id="KW-1185">Reference proteome</keyword>
<dbReference type="STRING" id="1123392.GCA_000376425_00141"/>
<proteinExistence type="inferred from homology"/>
<dbReference type="InterPro" id="IPR004300">
    <property type="entry name" value="Glyco_hydro_57_N"/>
</dbReference>
<accession>A0A106BVV1</accession>
<dbReference type="InterPro" id="IPR052046">
    <property type="entry name" value="GH57_Enzymes"/>
</dbReference>
<keyword evidence="2 3" id="KW-0119">Carbohydrate metabolism</keyword>